<organism evidence="1 2">
    <name type="scientific">Tothia fuscella</name>
    <dbReference type="NCBI Taxonomy" id="1048955"/>
    <lineage>
        <taxon>Eukaryota</taxon>
        <taxon>Fungi</taxon>
        <taxon>Dikarya</taxon>
        <taxon>Ascomycota</taxon>
        <taxon>Pezizomycotina</taxon>
        <taxon>Dothideomycetes</taxon>
        <taxon>Pleosporomycetidae</taxon>
        <taxon>Venturiales</taxon>
        <taxon>Cylindrosympodiaceae</taxon>
        <taxon>Tothia</taxon>
    </lineage>
</organism>
<dbReference type="EMBL" id="MU007058">
    <property type="protein sequence ID" value="KAF2427710.1"/>
    <property type="molecule type" value="Genomic_DNA"/>
</dbReference>
<proteinExistence type="predicted"/>
<reference evidence="1" key="1">
    <citation type="journal article" date="2020" name="Stud. Mycol.">
        <title>101 Dothideomycetes genomes: a test case for predicting lifestyles and emergence of pathogens.</title>
        <authorList>
            <person name="Haridas S."/>
            <person name="Albert R."/>
            <person name="Binder M."/>
            <person name="Bloem J."/>
            <person name="Labutti K."/>
            <person name="Salamov A."/>
            <person name="Andreopoulos B."/>
            <person name="Baker S."/>
            <person name="Barry K."/>
            <person name="Bills G."/>
            <person name="Bluhm B."/>
            <person name="Cannon C."/>
            <person name="Castanera R."/>
            <person name="Culley D."/>
            <person name="Daum C."/>
            <person name="Ezra D."/>
            <person name="Gonzalez J."/>
            <person name="Henrissat B."/>
            <person name="Kuo A."/>
            <person name="Liang C."/>
            <person name="Lipzen A."/>
            <person name="Lutzoni F."/>
            <person name="Magnuson J."/>
            <person name="Mondo S."/>
            <person name="Nolan M."/>
            <person name="Ohm R."/>
            <person name="Pangilinan J."/>
            <person name="Park H.-J."/>
            <person name="Ramirez L."/>
            <person name="Alfaro M."/>
            <person name="Sun H."/>
            <person name="Tritt A."/>
            <person name="Yoshinaga Y."/>
            <person name="Zwiers L.-H."/>
            <person name="Turgeon B."/>
            <person name="Goodwin S."/>
            <person name="Spatafora J."/>
            <person name="Crous P."/>
            <person name="Grigoriev I."/>
        </authorList>
    </citation>
    <scope>NUCLEOTIDE SEQUENCE</scope>
    <source>
        <strain evidence="1">CBS 130266</strain>
    </source>
</reference>
<accession>A0A9P4NMH4</accession>
<evidence type="ECO:0000313" key="2">
    <source>
        <dbReference type="Proteomes" id="UP000800235"/>
    </source>
</evidence>
<protein>
    <submittedName>
        <fullName evidence="1">Uncharacterized protein</fullName>
    </submittedName>
</protein>
<sequence>MREAYPSDAKAGCMKACFMVCQLPERAITTTKHHSRGSHDGLRIHWVKRKHYQLAQEIETLITSSFGKPLGLVRRSGRTGSCGTWDIALCTFPGSRKTQSSCLNLSITSSLLLSYPPSHQATAPARIIISPCHSRLQKAVTHLKIFSPQQQTLAHTTSYFRLHLHVCTTLPHLIYCANH</sequence>
<dbReference type="Proteomes" id="UP000800235">
    <property type="component" value="Unassembled WGS sequence"/>
</dbReference>
<dbReference type="AlphaFoldDB" id="A0A9P4NMH4"/>
<name>A0A9P4NMH4_9PEZI</name>
<comment type="caution">
    <text evidence="1">The sequence shown here is derived from an EMBL/GenBank/DDBJ whole genome shotgun (WGS) entry which is preliminary data.</text>
</comment>
<evidence type="ECO:0000313" key="1">
    <source>
        <dbReference type="EMBL" id="KAF2427710.1"/>
    </source>
</evidence>
<keyword evidence="2" id="KW-1185">Reference proteome</keyword>
<gene>
    <name evidence="1" type="ORF">EJ08DRAFT_347327</name>
</gene>